<dbReference type="InterPro" id="IPR037185">
    <property type="entry name" value="EmrE-like"/>
</dbReference>
<accession>A0A162PVM8</accession>
<feature type="transmembrane region" description="Helical" evidence="5">
    <location>
        <begin position="42"/>
        <end position="63"/>
    </location>
</feature>
<dbReference type="GO" id="GO:0000329">
    <property type="term" value="C:fungal-type vacuole membrane"/>
    <property type="evidence" value="ECO:0007669"/>
    <property type="project" value="TreeGrafter"/>
</dbReference>
<dbReference type="GeneID" id="28994277"/>
<feature type="domain" description="EamA" evidence="6">
    <location>
        <begin position="109"/>
        <end position="184"/>
    </location>
</feature>
<dbReference type="InParanoid" id="A0A162PVM8"/>
<dbReference type="EMBL" id="KV440976">
    <property type="protein sequence ID" value="OAD76427.1"/>
    <property type="molecule type" value="Genomic_DNA"/>
</dbReference>
<feature type="transmembrane region" description="Helical" evidence="5">
    <location>
        <begin position="112"/>
        <end position="129"/>
    </location>
</feature>
<gene>
    <name evidence="7" type="ORF">PHYBLDRAFT_154986</name>
</gene>
<dbReference type="STRING" id="763407.A0A162PVM8"/>
<dbReference type="SUPFAM" id="SSF103481">
    <property type="entry name" value="Multidrug resistance efflux transporter EmrE"/>
    <property type="match status" value="2"/>
</dbReference>
<dbReference type="PANTHER" id="PTHR23051:SF0">
    <property type="entry name" value="SOLUTE CARRIER FAMILY 35 MEMBER F5"/>
    <property type="match status" value="1"/>
</dbReference>
<evidence type="ECO:0000256" key="4">
    <source>
        <dbReference type="ARBA" id="ARBA00023136"/>
    </source>
</evidence>
<keyword evidence="4 5" id="KW-0472">Membrane</keyword>
<evidence type="ECO:0000259" key="6">
    <source>
        <dbReference type="Pfam" id="PF00892"/>
    </source>
</evidence>
<dbReference type="OrthoDB" id="1436450at2759"/>
<dbReference type="FunCoup" id="A0A162PVM8">
    <property type="interactions" value="148"/>
</dbReference>
<feature type="transmembrane region" description="Helical" evidence="5">
    <location>
        <begin position="299"/>
        <end position="319"/>
    </location>
</feature>
<evidence type="ECO:0000256" key="2">
    <source>
        <dbReference type="ARBA" id="ARBA00022692"/>
    </source>
</evidence>
<evidence type="ECO:0000256" key="3">
    <source>
        <dbReference type="ARBA" id="ARBA00022989"/>
    </source>
</evidence>
<dbReference type="RefSeq" id="XP_018294467.1">
    <property type="nucleotide sequence ID" value="XM_018433371.1"/>
</dbReference>
<dbReference type="Proteomes" id="UP000077315">
    <property type="component" value="Unassembled WGS sequence"/>
</dbReference>
<protein>
    <recommendedName>
        <fullName evidence="6">EamA domain-containing protein</fullName>
    </recommendedName>
</protein>
<organism evidence="7 8">
    <name type="scientific">Phycomyces blakesleeanus (strain ATCC 8743b / DSM 1359 / FGSC 10004 / NBRC 33097 / NRRL 1555)</name>
    <dbReference type="NCBI Taxonomy" id="763407"/>
    <lineage>
        <taxon>Eukaryota</taxon>
        <taxon>Fungi</taxon>
        <taxon>Fungi incertae sedis</taxon>
        <taxon>Mucoromycota</taxon>
        <taxon>Mucoromycotina</taxon>
        <taxon>Mucoromycetes</taxon>
        <taxon>Mucorales</taxon>
        <taxon>Phycomycetaceae</taxon>
        <taxon>Phycomyces</taxon>
    </lineage>
</organism>
<feature type="transmembrane region" description="Helical" evidence="5">
    <location>
        <begin position="271"/>
        <end position="292"/>
    </location>
</feature>
<feature type="transmembrane region" description="Helical" evidence="5">
    <location>
        <begin position="135"/>
        <end position="160"/>
    </location>
</feature>
<dbReference type="AlphaFoldDB" id="A0A162PVM8"/>
<evidence type="ECO:0000313" key="8">
    <source>
        <dbReference type="Proteomes" id="UP000077315"/>
    </source>
</evidence>
<feature type="transmembrane region" description="Helical" evidence="5">
    <location>
        <begin position="325"/>
        <end position="350"/>
    </location>
</feature>
<evidence type="ECO:0000256" key="5">
    <source>
        <dbReference type="SAM" id="Phobius"/>
    </source>
</evidence>
<name>A0A162PVM8_PHYB8</name>
<evidence type="ECO:0000256" key="1">
    <source>
        <dbReference type="ARBA" id="ARBA00004141"/>
    </source>
</evidence>
<reference evidence="8" key="1">
    <citation type="submission" date="2015-06" db="EMBL/GenBank/DDBJ databases">
        <title>Expansion of signal transduction pathways in fungi by whole-genome duplication.</title>
        <authorList>
            <consortium name="DOE Joint Genome Institute"/>
            <person name="Corrochano L.M."/>
            <person name="Kuo A."/>
            <person name="Marcet-Houben M."/>
            <person name="Polaino S."/>
            <person name="Salamov A."/>
            <person name="Villalobos J.M."/>
            <person name="Alvarez M.I."/>
            <person name="Avalos J."/>
            <person name="Benito E.P."/>
            <person name="Benoit I."/>
            <person name="Burger G."/>
            <person name="Camino L.P."/>
            <person name="Canovas D."/>
            <person name="Cerda-Olmedo E."/>
            <person name="Cheng J.-F."/>
            <person name="Dominguez A."/>
            <person name="Elias M."/>
            <person name="Eslava A.P."/>
            <person name="Glaser F."/>
            <person name="Grimwood J."/>
            <person name="Gutierrez G."/>
            <person name="Heitman J."/>
            <person name="Henrissat B."/>
            <person name="Iturriaga E.A."/>
            <person name="Lang B.F."/>
            <person name="Lavin J.L."/>
            <person name="Lee S."/>
            <person name="Li W."/>
            <person name="Lindquist E."/>
            <person name="Lopez-Garcia S."/>
            <person name="Luque E.M."/>
            <person name="Marcos A.T."/>
            <person name="Martin J."/>
            <person name="McCluskey K."/>
            <person name="Medina H.R."/>
            <person name="Miralles-Duran A."/>
            <person name="Miyazaki A."/>
            <person name="Munoz-Torres E."/>
            <person name="Oguiza J.A."/>
            <person name="Ohm R."/>
            <person name="Olmedo M."/>
            <person name="Orejas M."/>
            <person name="Ortiz-Castellanos L."/>
            <person name="Pisabarro A.G."/>
            <person name="Rodriguez-Romero J."/>
            <person name="Ruiz-Herrera J."/>
            <person name="Ruiz-Vazquez R."/>
            <person name="Sanz C."/>
            <person name="Schackwitz W."/>
            <person name="Schmutz J."/>
            <person name="Shahriari M."/>
            <person name="Shelest E."/>
            <person name="Silva-Franco F."/>
            <person name="Soanes D."/>
            <person name="Syed K."/>
            <person name="Tagua V.G."/>
            <person name="Talbot N.J."/>
            <person name="Thon M."/>
            <person name="De vries R.P."/>
            <person name="Wiebenga A."/>
            <person name="Yadav J.S."/>
            <person name="Braun E.L."/>
            <person name="Baker S."/>
            <person name="Garre V."/>
            <person name="Horwitz B."/>
            <person name="Torres-Martinez S."/>
            <person name="Idnurm A."/>
            <person name="Herrera-Estrella A."/>
            <person name="Gabaldon T."/>
            <person name="Grigoriev I.V."/>
        </authorList>
    </citation>
    <scope>NUCLEOTIDE SEQUENCE [LARGE SCALE GENOMIC DNA]</scope>
    <source>
        <strain evidence="8">NRRL 1555(-)</strain>
    </source>
</reference>
<keyword evidence="8" id="KW-1185">Reference proteome</keyword>
<sequence>MIEQSRRRYICGILILLVVVLIWVSSSFTMNSIFGDQKYNKPFLVTYINTTTFSFYLIPLLIFRKKKQYQPEEIDLEDSARLLGDHESEDNQEFIKPQNPPQIQLKLSDKETIKLSLMFCLLWFGANYTNNASLAYTSVGSSTILSSMSGLFTLVIGAIFKVEKVTWIKVAAICISFSGVVLVSYSDQLAEEHAEHPSALIGDLLSLMGAFFYGAYTTLLKLKIGDESRINIPLFFGCVGLFNFALLWPLFPIFHWLKIETFQLPMSGSLWAMIGINAFVGTFLSDYLWILAMFMTSPLVVTIGVSLTIPLALMVEIIFKHHTPAIQYAIGAILVIVGFFIVNLATLSLVKKEDKESAVTNEIQ</sequence>
<feature type="transmembrane region" description="Helical" evidence="5">
    <location>
        <begin position="9"/>
        <end position="30"/>
    </location>
</feature>
<comment type="subcellular location">
    <subcellularLocation>
        <location evidence="1">Membrane</location>
        <topology evidence="1">Multi-pass membrane protein</topology>
    </subcellularLocation>
</comment>
<keyword evidence="2 5" id="KW-0812">Transmembrane</keyword>
<dbReference type="PANTHER" id="PTHR23051">
    <property type="entry name" value="SOLUTE CARRIER FAMILY 35, MEMBER F5"/>
    <property type="match status" value="1"/>
</dbReference>
<keyword evidence="3 5" id="KW-1133">Transmembrane helix</keyword>
<proteinExistence type="predicted"/>
<dbReference type="Pfam" id="PF00892">
    <property type="entry name" value="EamA"/>
    <property type="match status" value="1"/>
</dbReference>
<feature type="transmembrane region" description="Helical" evidence="5">
    <location>
        <begin position="232"/>
        <end position="251"/>
    </location>
</feature>
<feature type="transmembrane region" description="Helical" evidence="5">
    <location>
        <begin position="198"/>
        <end position="220"/>
    </location>
</feature>
<dbReference type="InterPro" id="IPR000620">
    <property type="entry name" value="EamA_dom"/>
</dbReference>
<evidence type="ECO:0000313" key="7">
    <source>
        <dbReference type="EMBL" id="OAD76427.1"/>
    </source>
</evidence>
<dbReference type="VEuPathDB" id="FungiDB:PHYBLDRAFT_154986"/>
<feature type="transmembrane region" description="Helical" evidence="5">
    <location>
        <begin position="167"/>
        <end position="186"/>
    </location>
</feature>